<comment type="caution">
    <text evidence="3">The sequence shown here is derived from an EMBL/GenBank/DDBJ whole genome shotgun (WGS) entry which is preliminary data.</text>
</comment>
<evidence type="ECO:0000313" key="3">
    <source>
        <dbReference type="EMBL" id="CAE8623640.1"/>
    </source>
</evidence>
<dbReference type="Proteomes" id="UP000654075">
    <property type="component" value="Unassembled WGS sequence"/>
</dbReference>
<dbReference type="Proteomes" id="UP000626109">
    <property type="component" value="Unassembled WGS sequence"/>
</dbReference>
<dbReference type="PROSITE" id="PS50172">
    <property type="entry name" value="BRCT"/>
    <property type="match status" value="1"/>
</dbReference>
<evidence type="ECO:0000313" key="4">
    <source>
        <dbReference type="EMBL" id="CAE8652415.1"/>
    </source>
</evidence>
<dbReference type="AlphaFoldDB" id="A0A813GHS5"/>
<evidence type="ECO:0000256" key="1">
    <source>
        <dbReference type="SAM" id="MobiDB-lite"/>
    </source>
</evidence>
<dbReference type="InterPro" id="IPR001357">
    <property type="entry name" value="BRCT_dom"/>
</dbReference>
<organism evidence="3 5">
    <name type="scientific">Polarella glacialis</name>
    <name type="common">Dinoflagellate</name>
    <dbReference type="NCBI Taxonomy" id="89957"/>
    <lineage>
        <taxon>Eukaryota</taxon>
        <taxon>Sar</taxon>
        <taxon>Alveolata</taxon>
        <taxon>Dinophyceae</taxon>
        <taxon>Suessiales</taxon>
        <taxon>Suessiaceae</taxon>
        <taxon>Polarella</taxon>
    </lineage>
</organism>
<keyword evidence="5" id="KW-1185">Reference proteome</keyword>
<dbReference type="OrthoDB" id="422707at2759"/>
<proteinExistence type="predicted"/>
<reference evidence="3" key="1">
    <citation type="submission" date="2021-02" db="EMBL/GenBank/DDBJ databases">
        <authorList>
            <person name="Dougan E. K."/>
            <person name="Rhodes N."/>
            <person name="Thang M."/>
            <person name="Chan C."/>
        </authorList>
    </citation>
    <scope>NUCLEOTIDE SEQUENCE</scope>
</reference>
<feature type="region of interest" description="Disordered" evidence="1">
    <location>
        <begin position="168"/>
        <end position="198"/>
    </location>
</feature>
<sequence length="556" mass="59894">MLLPDVAAAVEAARLISSSEPGTHALAVAASTSIDATLAMSVAVLTVTEARNPPTTAAATANLGTTATTTAATTRPTNTAATTAPAALHLGSTKSLDHIILGASGNMTDCPDADEITETEEEYSDDELTMPLTQILEGFMEQEIKDALGPTKMKLDEQSCHAARQAETYRTVLGETDSDRKRRHPPEPAEGPSAELGSGLLGLSWQQVWPRLKAEGWRLEYGPRGASKQVYYLPKGVNRGAGTKNRVDYFDSQTLVMQHLQASVVDARQQSVPVAKKACLQKRRCLEPSIASFVPHPMKPFLREAQSLNPGSAQCRTKSNQGLRVRKSRPLEGWTVAATGFNTEDAAQLRCLAVRCGANFVDRVISLREQLRRGATTCDGLAVIASRELTTSKVLMALAMGVPPVALSWLQEVARSGVPVSAERHALVLQGSLAPARGWDSALEPLRQGIFGQPGQRLVNVLFRGSDSFQAQWCELILATGARIVTTFDSCCYVLAEATTLRLSYSEARSFFSSGARAVGLEWLKASLVSQSEAPGYDIPLCVESTQDKDDHMKRF</sequence>
<protein>
    <recommendedName>
        <fullName evidence="2">BRCT domain-containing protein</fullName>
    </recommendedName>
</protein>
<dbReference type="Gene3D" id="3.40.50.10190">
    <property type="entry name" value="BRCT domain"/>
    <property type="match status" value="1"/>
</dbReference>
<accession>A0A813GHS5</accession>
<name>A0A813GHS5_POLGL</name>
<gene>
    <name evidence="3" type="ORF">PGLA1383_LOCUS40880</name>
    <name evidence="4" type="ORF">PGLA2088_LOCUS9687</name>
</gene>
<dbReference type="InterPro" id="IPR036420">
    <property type="entry name" value="BRCT_dom_sf"/>
</dbReference>
<dbReference type="EMBL" id="CAJNNW010010753">
    <property type="protein sequence ID" value="CAE8652415.1"/>
    <property type="molecule type" value="Genomic_DNA"/>
</dbReference>
<dbReference type="EMBL" id="CAJNNV010028204">
    <property type="protein sequence ID" value="CAE8623640.1"/>
    <property type="molecule type" value="Genomic_DNA"/>
</dbReference>
<evidence type="ECO:0000259" key="2">
    <source>
        <dbReference type="PROSITE" id="PS50172"/>
    </source>
</evidence>
<feature type="domain" description="BRCT" evidence="2">
    <location>
        <begin position="326"/>
        <end position="427"/>
    </location>
</feature>
<evidence type="ECO:0000313" key="5">
    <source>
        <dbReference type="Proteomes" id="UP000654075"/>
    </source>
</evidence>
<dbReference type="SUPFAM" id="SSF52113">
    <property type="entry name" value="BRCT domain"/>
    <property type="match status" value="1"/>
</dbReference>